<feature type="region of interest" description="Disordered" evidence="1">
    <location>
        <begin position="126"/>
        <end position="158"/>
    </location>
</feature>
<protein>
    <recommendedName>
        <fullName evidence="2">Tudor domain-containing protein</fullName>
    </recommendedName>
</protein>
<keyword evidence="4" id="KW-1185">Reference proteome</keyword>
<evidence type="ECO:0000313" key="3">
    <source>
        <dbReference type="EMBL" id="EQC39537.1"/>
    </source>
</evidence>
<dbReference type="InterPro" id="IPR008395">
    <property type="entry name" value="Agenet-like_dom"/>
</dbReference>
<dbReference type="Gene3D" id="2.30.30.140">
    <property type="match status" value="2"/>
</dbReference>
<dbReference type="CDD" id="cd04508">
    <property type="entry name" value="Tudor_SF"/>
    <property type="match status" value="1"/>
</dbReference>
<dbReference type="OrthoDB" id="79847at2759"/>
<dbReference type="InterPro" id="IPR002999">
    <property type="entry name" value="Tudor"/>
</dbReference>
<dbReference type="Proteomes" id="UP000030762">
    <property type="component" value="Unassembled WGS sequence"/>
</dbReference>
<sequence length="158" mass="17296">MQLRVGVRVDGLYASGDVWFPGTIVDANDGLFTVRYDDGEVEESVPEHLLRLHEVGTWTVGSRVLARYNGDDDFYAGTITAVDDENRVYDIAYDDGEVEENVSYAFIMDEDRAPYSARSEASLIGGDVPSIAENDDEPATDAPAVLTTPMPRSSEAPK</sequence>
<dbReference type="EMBL" id="JH767138">
    <property type="protein sequence ID" value="EQC39537.1"/>
    <property type="molecule type" value="Genomic_DNA"/>
</dbReference>
<dbReference type="PROSITE" id="PS50304">
    <property type="entry name" value="TUDOR"/>
    <property type="match status" value="1"/>
</dbReference>
<gene>
    <name evidence="3" type="ORF">SDRG_02974</name>
</gene>
<evidence type="ECO:0000256" key="1">
    <source>
        <dbReference type="SAM" id="MobiDB-lite"/>
    </source>
</evidence>
<evidence type="ECO:0000313" key="4">
    <source>
        <dbReference type="Proteomes" id="UP000030762"/>
    </source>
</evidence>
<dbReference type="VEuPathDB" id="FungiDB:SDRG_02974"/>
<name>T0S9U5_SAPDV</name>
<accession>T0S9U5</accession>
<feature type="domain" description="Tudor" evidence="2">
    <location>
        <begin position="57"/>
        <end position="117"/>
    </location>
</feature>
<dbReference type="RefSeq" id="XP_008606809.1">
    <property type="nucleotide sequence ID" value="XM_008608587.1"/>
</dbReference>
<dbReference type="InParanoid" id="T0S9U5"/>
<dbReference type="AlphaFoldDB" id="T0S9U5"/>
<dbReference type="SMART" id="SM00333">
    <property type="entry name" value="TUDOR"/>
    <property type="match status" value="2"/>
</dbReference>
<organism evidence="3 4">
    <name type="scientific">Saprolegnia diclina (strain VS20)</name>
    <dbReference type="NCBI Taxonomy" id="1156394"/>
    <lineage>
        <taxon>Eukaryota</taxon>
        <taxon>Sar</taxon>
        <taxon>Stramenopiles</taxon>
        <taxon>Oomycota</taxon>
        <taxon>Saprolegniomycetes</taxon>
        <taxon>Saprolegniales</taxon>
        <taxon>Saprolegniaceae</taxon>
        <taxon>Saprolegnia</taxon>
    </lineage>
</organism>
<reference evidence="3 4" key="1">
    <citation type="submission" date="2012-04" db="EMBL/GenBank/DDBJ databases">
        <title>The Genome Sequence of Saprolegnia declina VS20.</title>
        <authorList>
            <consortium name="The Broad Institute Genome Sequencing Platform"/>
            <person name="Russ C."/>
            <person name="Nusbaum C."/>
            <person name="Tyler B."/>
            <person name="van West P."/>
            <person name="Dieguez-Uribeondo J."/>
            <person name="de Bruijn I."/>
            <person name="Tripathy S."/>
            <person name="Jiang R."/>
            <person name="Young S.K."/>
            <person name="Zeng Q."/>
            <person name="Gargeya S."/>
            <person name="Fitzgerald M."/>
            <person name="Haas B."/>
            <person name="Abouelleil A."/>
            <person name="Alvarado L."/>
            <person name="Arachchi H.M."/>
            <person name="Berlin A."/>
            <person name="Chapman S.B."/>
            <person name="Goldberg J."/>
            <person name="Griggs A."/>
            <person name="Gujja S."/>
            <person name="Hansen M."/>
            <person name="Howarth C."/>
            <person name="Imamovic A."/>
            <person name="Larimer J."/>
            <person name="McCowen C."/>
            <person name="Montmayeur A."/>
            <person name="Murphy C."/>
            <person name="Neiman D."/>
            <person name="Pearson M."/>
            <person name="Priest M."/>
            <person name="Roberts A."/>
            <person name="Saif S."/>
            <person name="Shea T."/>
            <person name="Sisk P."/>
            <person name="Sykes S."/>
            <person name="Wortman J."/>
            <person name="Nusbaum C."/>
            <person name="Birren B."/>
        </authorList>
    </citation>
    <scope>NUCLEOTIDE SEQUENCE [LARGE SCALE GENOMIC DNA]</scope>
    <source>
        <strain evidence="3 4">VS20</strain>
    </source>
</reference>
<proteinExistence type="predicted"/>
<dbReference type="Pfam" id="PF18359">
    <property type="entry name" value="Tudor_5"/>
    <property type="match status" value="1"/>
</dbReference>
<dbReference type="GeneID" id="19943701"/>
<dbReference type="InterPro" id="IPR041291">
    <property type="entry name" value="TUDOR_5"/>
</dbReference>
<evidence type="ECO:0000259" key="2">
    <source>
        <dbReference type="PROSITE" id="PS50304"/>
    </source>
</evidence>
<dbReference type="SUPFAM" id="SSF63748">
    <property type="entry name" value="Tudor/PWWP/MBT"/>
    <property type="match status" value="1"/>
</dbReference>
<dbReference type="Pfam" id="PF05641">
    <property type="entry name" value="Agenet"/>
    <property type="match status" value="1"/>
</dbReference>